<sequence length="470" mass="49869">MSERLALAALAAGAVLAWALVPTYPDYDAYHHLVWGRDLLRGAAPGFEDYAAPTQHPLYLALGALLSLAGEYGDRLLVLVTILSLVGLTAGTYALGKALFNVAVGIAGAAFVGSSFAFALYAVRAFVDVPFLALVIWAAALEARRPRRGVAPMALLAAAGLLRPEAWVLAGLYWLWCLRGRARRARATLLVLVVAAPVLWALVDLAVTGDPLFSLHATSSLAESLGRERGLRNVPASFVTFLADLARPPVALAGVAGLVLAVRRFGVRRMAVPLALAGTGAITFVAIGIAGLSLIPRYLTLPAVALCVLAGYAVVGFTMLEAGAARERWQRLAIGALAVGIAFLAVKASSFGRLYDELRFIDRTHDELAGLLAEPQVREGTRCGALTFPTYRLVPDARWQLDADAEAIHTRAGRRPAGAVAVYVTGDDKFERRFGRADGVNRATNRPPPRPPAVVHGPFAAYDLCGAQAR</sequence>
<feature type="transmembrane region" description="Helical" evidence="8">
    <location>
        <begin position="274"/>
        <end position="295"/>
    </location>
</feature>
<name>A0A6J4RM89_9ACTN</name>
<keyword evidence="6 8" id="KW-1133">Transmembrane helix</keyword>
<feature type="transmembrane region" description="Helical" evidence="8">
    <location>
        <begin position="332"/>
        <end position="355"/>
    </location>
</feature>
<dbReference type="PANTHER" id="PTHR33908:SF11">
    <property type="entry name" value="MEMBRANE PROTEIN"/>
    <property type="match status" value="1"/>
</dbReference>
<feature type="transmembrane region" description="Helical" evidence="8">
    <location>
        <begin position="245"/>
        <end position="262"/>
    </location>
</feature>
<dbReference type="EMBL" id="CADCVQ010000017">
    <property type="protein sequence ID" value="CAA9474627.1"/>
    <property type="molecule type" value="Genomic_DNA"/>
</dbReference>
<evidence type="ECO:0000256" key="1">
    <source>
        <dbReference type="ARBA" id="ARBA00004651"/>
    </source>
</evidence>
<evidence type="ECO:0000256" key="8">
    <source>
        <dbReference type="SAM" id="Phobius"/>
    </source>
</evidence>
<keyword evidence="4" id="KW-0808">Transferase</keyword>
<evidence type="ECO:0000256" key="2">
    <source>
        <dbReference type="ARBA" id="ARBA00022475"/>
    </source>
</evidence>
<proteinExistence type="predicted"/>
<dbReference type="PANTHER" id="PTHR33908">
    <property type="entry name" value="MANNOSYLTRANSFERASE YKCB-RELATED"/>
    <property type="match status" value="1"/>
</dbReference>
<reference evidence="9" key="1">
    <citation type="submission" date="2020-02" db="EMBL/GenBank/DDBJ databases">
        <authorList>
            <person name="Meier V. D."/>
        </authorList>
    </citation>
    <scope>NUCLEOTIDE SEQUENCE</scope>
    <source>
        <strain evidence="9">AVDCRST_MAG67</strain>
    </source>
</reference>
<evidence type="ECO:0000256" key="3">
    <source>
        <dbReference type="ARBA" id="ARBA00022676"/>
    </source>
</evidence>
<dbReference type="GO" id="GO:0016763">
    <property type="term" value="F:pentosyltransferase activity"/>
    <property type="evidence" value="ECO:0007669"/>
    <property type="project" value="TreeGrafter"/>
</dbReference>
<comment type="subcellular location">
    <subcellularLocation>
        <location evidence="1">Cell membrane</location>
        <topology evidence="1">Multi-pass membrane protein</topology>
    </subcellularLocation>
</comment>
<keyword evidence="5 8" id="KW-0812">Transmembrane</keyword>
<feature type="transmembrane region" description="Helical" evidence="8">
    <location>
        <begin position="301"/>
        <end position="320"/>
    </location>
</feature>
<organism evidence="9">
    <name type="scientific">uncultured Solirubrobacteraceae bacterium</name>
    <dbReference type="NCBI Taxonomy" id="1162706"/>
    <lineage>
        <taxon>Bacteria</taxon>
        <taxon>Bacillati</taxon>
        <taxon>Actinomycetota</taxon>
        <taxon>Thermoleophilia</taxon>
        <taxon>Solirubrobacterales</taxon>
        <taxon>Solirubrobacteraceae</taxon>
        <taxon>environmental samples</taxon>
    </lineage>
</organism>
<dbReference type="GO" id="GO:0009103">
    <property type="term" value="P:lipopolysaccharide biosynthetic process"/>
    <property type="evidence" value="ECO:0007669"/>
    <property type="project" value="UniProtKB-ARBA"/>
</dbReference>
<dbReference type="InterPro" id="IPR050297">
    <property type="entry name" value="LipidA_mod_glycosyltrf_83"/>
</dbReference>
<gene>
    <name evidence="9" type="ORF">AVDCRST_MAG67-442</name>
</gene>
<accession>A0A6J4RM89</accession>
<evidence type="ECO:0000256" key="4">
    <source>
        <dbReference type="ARBA" id="ARBA00022679"/>
    </source>
</evidence>
<feature type="transmembrane region" description="Helical" evidence="8">
    <location>
        <begin position="76"/>
        <end position="95"/>
    </location>
</feature>
<evidence type="ECO:0000256" key="5">
    <source>
        <dbReference type="ARBA" id="ARBA00022692"/>
    </source>
</evidence>
<dbReference type="AlphaFoldDB" id="A0A6J4RM89"/>
<protein>
    <recommendedName>
        <fullName evidence="10">Glycosyltransferase RgtA/B/C/D-like domain-containing protein</fullName>
    </recommendedName>
</protein>
<keyword evidence="3" id="KW-0328">Glycosyltransferase</keyword>
<keyword evidence="2" id="KW-1003">Cell membrane</keyword>
<evidence type="ECO:0000256" key="7">
    <source>
        <dbReference type="ARBA" id="ARBA00023136"/>
    </source>
</evidence>
<keyword evidence="7 8" id="KW-0472">Membrane</keyword>
<dbReference type="GO" id="GO:0005886">
    <property type="term" value="C:plasma membrane"/>
    <property type="evidence" value="ECO:0007669"/>
    <property type="project" value="UniProtKB-SubCell"/>
</dbReference>
<evidence type="ECO:0000256" key="6">
    <source>
        <dbReference type="ARBA" id="ARBA00022989"/>
    </source>
</evidence>
<evidence type="ECO:0008006" key="10">
    <source>
        <dbReference type="Google" id="ProtNLM"/>
    </source>
</evidence>
<feature type="transmembrane region" description="Helical" evidence="8">
    <location>
        <begin position="102"/>
        <end position="123"/>
    </location>
</feature>
<evidence type="ECO:0000313" key="9">
    <source>
        <dbReference type="EMBL" id="CAA9474627.1"/>
    </source>
</evidence>
<feature type="transmembrane region" description="Helical" evidence="8">
    <location>
        <begin position="153"/>
        <end position="175"/>
    </location>
</feature>
<feature type="transmembrane region" description="Helical" evidence="8">
    <location>
        <begin position="187"/>
        <end position="207"/>
    </location>
</feature>